<dbReference type="AlphaFoldDB" id="A0A2R6NHC2"/>
<evidence type="ECO:0000256" key="1">
    <source>
        <dbReference type="SAM" id="MobiDB-lite"/>
    </source>
</evidence>
<comment type="caution">
    <text evidence="2">The sequence shown here is derived from an EMBL/GenBank/DDBJ whole genome shotgun (WGS) entry which is preliminary data.</text>
</comment>
<keyword evidence="3" id="KW-1185">Reference proteome</keyword>
<sequence length="200" mass="23071">MAAIRVWNNQPLRPAVNIVRRVVFGSETAVTIQELYKLALQQPYEGPKLNHVFRPSKAASDPKPPNPEHPIRSMSYLRNVILPELERRQCIEKVHEKRELAPEEIEIRKNKLSKAAQQNPQQYMTVSVWAWKRRSPRPVPKPKPVPEVFGKEVGVGDDISHLNRRRQNSRKDTVLREVAWLQELQKARREGAAASSKTKL</sequence>
<accession>A0A2R6NHC2</accession>
<protein>
    <submittedName>
        <fullName evidence="2">Uncharacterized protein</fullName>
    </submittedName>
</protein>
<evidence type="ECO:0000313" key="3">
    <source>
        <dbReference type="Proteomes" id="UP000186601"/>
    </source>
</evidence>
<reference evidence="2 3" key="1">
    <citation type="submission" date="2018-02" db="EMBL/GenBank/DDBJ databases">
        <title>Genome sequence of the basidiomycete white-rot fungus Phlebia centrifuga.</title>
        <authorList>
            <person name="Granchi Z."/>
            <person name="Peng M."/>
            <person name="de Vries R.P."/>
            <person name="Hilden K."/>
            <person name="Makela M.R."/>
            <person name="Grigoriev I."/>
            <person name="Riley R."/>
        </authorList>
    </citation>
    <scope>NUCLEOTIDE SEQUENCE [LARGE SCALE GENOMIC DNA]</scope>
    <source>
        <strain evidence="2 3">FBCC195</strain>
    </source>
</reference>
<proteinExistence type="predicted"/>
<dbReference type="OrthoDB" id="2587968at2759"/>
<dbReference type="EMBL" id="MLYV02001285">
    <property type="protein sequence ID" value="PSR71392.1"/>
    <property type="molecule type" value="Genomic_DNA"/>
</dbReference>
<dbReference type="Proteomes" id="UP000186601">
    <property type="component" value="Unassembled WGS sequence"/>
</dbReference>
<name>A0A2R6NHC2_9APHY</name>
<organism evidence="2 3">
    <name type="scientific">Hermanssonia centrifuga</name>
    <dbReference type="NCBI Taxonomy" id="98765"/>
    <lineage>
        <taxon>Eukaryota</taxon>
        <taxon>Fungi</taxon>
        <taxon>Dikarya</taxon>
        <taxon>Basidiomycota</taxon>
        <taxon>Agaricomycotina</taxon>
        <taxon>Agaricomycetes</taxon>
        <taxon>Polyporales</taxon>
        <taxon>Meruliaceae</taxon>
        <taxon>Hermanssonia</taxon>
    </lineage>
</organism>
<evidence type="ECO:0000313" key="2">
    <source>
        <dbReference type="EMBL" id="PSR71392.1"/>
    </source>
</evidence>
<gene>
    <name evidence="2" type="ORF">PHLCEN_2v12659</name>
</gene>
<feature type="region of interest" description="Disordered" evidence="1">
    <location>
        <begin position="50"/>
        <end position="71"/>
    </location>
</feature>